<proteinExistence type="predicted"/>
<organism evidence="1 2">
    <name type="scientific">Rubroshorea leprosula</name>
    <dbReference type="NCBI Taxonomy" id="152421"/>
    <lineage>
        <taxon>Eukaryota</taxon>
        <taxon>Viridiplantae</taxon>
        <taxon>Streptophyta</taxon>
        <taxon>Embryophyta</taxon>
        <taxon>Tracheophyta</taxon>
        <taxon>Spermatophyta</taxon>
        <taxon>Magnoliopsida</taxon>
        <taxon>eudicotyledons</taxon>
        <taxon>Gunneridae</taxon>
        <taxon>Pentapetalae</taxon>
        <taxon>rosids</taxon>
        <taxon>malvids</taxon>
        <taxon>Malvales</taxon>
        <taxon>Dipterocarpaceae</taxon>
        <taxon>Rubroshorea</taxon>
    </lineage>
</organism>
<reference evidence="1 2" key="1">
    <citation type="journal article" date="2021" name="Commun. Biol.">
        <title>The genome of Shorea leprosula (Dipterocarpaceae) highlights the ecological relevance of drought in aseasonal tropical rainforests.</title>
        <authorList>
            <person name="Ng K.K.S."/>
            <person name="Kobayashi M.J."/>
            <person name="Fawcett J.A."/>
            <person name="Hatakeyama M."/>
            <person name="Paape T."/>
            <person name="Ng C.H."/>
            <person name="Ang C.C."/>
            <person name="Tnah L.H."/>
            <person name="Lee C.T."/>
            <person name="Nishiyama T."/>
            <person name="Sese J."/>
            <person name="O'Brien M.J."/>
            <person name="Copetti D."/>
            <person name="Mohd Noor M.I."/>
            <person name="Ong R.C."/>
            <person name="Putra M."/>
            <person name="Sireger I.Z."/>
            <person name="Indrioko S."/>
            <person name="Kosugi Y."/>
            <person name="Izuno A."/>
            <person name="Isagi Y."/>
            <person name="Lee S.L."/>
            <person name="Shimizu K.K."/>
        </authorList>
    </citation>
    <scope>NUCLEOTIDE SEQUENCE [LARGE SCALE GENOMIC DNA]</scope>
    <source>
        <strain evidence="1">214</strain>
    </source>
</reference>
<evidence type="ECO:0000313" key="2">
    <source>
        <dbReference type="Proteomes" id="UP001054252"/>
    </source>
</evidence>
<dbReference type="EMBL" id="BPVZ01000056">
    <property type="protein sequence ID" value="GKV20722.1"/>
    <property type="molecule type" value="Genomic_DNA"/>
</dbReference>
<gene>
    <name evidence="1" type="ORF">SLEP1_g30804</name>
</gene>
<evidence type="ECO:0000313" key="1">
    <source>
        <dbReference type="EMBL" id="GKV20722.1"/>
    </source>
</evidence>
<sequence>MPEWNTHRRRYPLKAELSFRLPQTLDFHAIVILPPPT</sequence>
<dbReference type="Proteomes" id="UP001054252">
    <property type="component" value="Unassembled WGS sequence"/>
</dbReference>
<dbReference type="AlphaFoldDB" id="A0AAV5K9C5"/>
<accession>A0AAV5K9C5</accession>
<name>A0AAV5K9C5_9ROSI</name>
<protein>
    <submittedName>
        <fullName evidence="1">Uncharacterized protein</fullName>
    </submittedName>
</protein>
<keyword evidence="2" id="KW-1185">Reference proteome</keyword>
<comment type="caution">
    <text evidence="1">The sequence shown here is derived from an EMBL/GenBank/DDBJ whole genome shotgun (WGS) entry which is preliminary data.</text>
</comment>